<evidence type="ECO:0000313" key="1">
    <source>
        <dbReference type="EMBL" id="TGO17001.1"/>
    </source>
</evidence>
<dbReference type="CDD" id="cd18186">
    <property type="entry name" value="BTB_POZ_ZBTB_KLHL-like"/>
    <property type="match status" value="1"/>
</dbReference>
<dbReference type="Gene3D" id="3.30.710.10">
    <property type="entry name" value="Potassium Channel Kv1.1, Chain A"/>
    <property type="match status" value="1"/>
</dbReference>
<organism evidence="1 2">
    <name type="scientific">Botrytis paeoniae</name>
    <dbReference type="NCBI Taxonomy" id="278948"/>
    <lineage>
        <taxon>Eukaryota</taxon>
        <taxon>Fungi</taxon>
        <taxon>Dikarya</taxon>
        <taxon>Ascomycota</taxon>
        <taxon>Pezizomycotina</taxon>
        <taxon>Leotiomycetes</taxon>
        <taxon>Helotiales</taxon>
        <taxon>Sclerotiniaceae</taxon>
        <taxon>Botrytis</taxon>
    </lineage>
</organism>
<dbReference type="InterPro" id="IPR011333">
    <property type="entry name" value="SKP1/BTB/POZ_sf"/>
</dbReference>
<dbReference type="PANTHER" id="PTHR47843">
    <property type="entry name" value="BTB DOMAIN-CONTAINING PROTEIN-RELATED"/>
    <property type="match status" value="1"/>
</dbReference>
<dbReference type="AlphaFoldDB" id="A0A4Z1F6A4"/>
<comment type="caution">
    <text evidence="1">The sequence shown here is derived from an EMBL/GenBank/DDBJ whole genome shotgun (WGS) entry which is preliminary data.</text>
</comment>
<protein>
    <recommendedName>
        <fullName evidence="3">BTB domain-containing protein</fullName>
    </recommendedName>
</protein>
<dbReference type="EMBL" id="PQXI01000454">
    <property type="protein sequence ID" value="TGO17001.1"/>
    <property type="molecule type" value="Genomic_DNA"/>
</dbReference>
<name>A0A4Z1F6A4_9HELO</name>
<sequence>MHTTDKAQPYSDSCSYDQAKVLSIIREVLSTSWRTIDQIATSMFPDDHEDDMISIQVGEGSKTTEFTVTKDPSCRKVPFFNAMFNHGWLESTTQSCTLPYDDPETFLILIHWVYDVPQEAPIAFTAKGCQIRSETFIELQILTDKYLVDDLPELIETRLVQKDLTSLNDPCYKLPKASWYRLAWKLLPRASILRKYFGPQNEPGYKFVYRNVILVEPETIQVTRKMLREWEEICTSKSSVPFDV</sequence>
<reference evidence="1 2" key="1">
    <citation type="submission" date="2017-12" db="EMBL/GenBank/DDBJ databases">
        <title>Comparative genomics of Botrytis spp.</title>
        <authorList>
            <person name="Valero-Jimenez C.A."/>
            <person name="Tapia P."/>
            <person name="Veloso J."/>
            <person name="Silva-Moreno E."/>
            <person name="Staats M."/>
            <person name="Valdes J.H."/>
            <person name="Van Kan J.A.L."/>
        </authorList>
    </citation>
    <scope>NUCLEOTIDE SEQUENCE [LARGE SCALE GENOMIC DNA]</scope>
    <source>
        <strain evidence="1 2">Bp0003</strain>
    </source>
</reference>
<evidence type="ECO:0000313" key="2">
    <source>
        <dbReference type="Proteomes" id="UP000297910"/>
    </source>
</evidence>
<dbReference type="Proteomes" id="UP000297910">
    <property type="component" value="Unassembled WGS sequence"/>
</dbReference>
<evidence type="ECO:0008006" key="3">
    <source>
        <dbReference type="Google" id="ProtNLM"/>
    </source>
</evidence>
<gene>
    <name evidence="1" type="ORF">BPAE_0456g00050</name>
</gene>
<accession>A0A4Z1F6A4</accession>
<keyword evidence="2" id="KW-1185">Reference proteome</keyword>
<dbReference type="SUPFAM" id="SSF54695">
    <property type="entry name" value="POZ domain"/>
    <property type="match status" value="1"/>
</dbReference>
<proteinExistence type="predicted"/>